<dbReference type="KEGG" id="pdl:Pyrde_0355"/>
<keyword evidence="4" id="KW-1133">Transmembrane helix</keyword>
<reference evidence="5 7" key="1">
    <citation type="submission" date="2015-10" db="EMBL/GenBank/DDBJ databases">
        <title>Complete genome sequence of hyperthermophilic archaeon Pyrodictium delaneyi Su06.</title>
        <authorList>
            <person name="Jung J.-H."/>
            <person name="Lin J."/>
            <person name="Holden J.F."/>
            <person name="Park C.-S."/>
        </authorList>
    </citation>
    <scope>NUCLEOTIDE SEQUENCE [LARGE SCALE GENOMIC DNA]</scope>
    <source>
        <strain evidence="5 7">Su06</strain>
    </source>
</reference>
<accession>A0A0P0N1N2</accession>
<proteinExistence type="inferred from homology"/>
<evidence type="ECO:0000256" key="3">
    <source>
        <dbReference type="ARBA" id="ARBA00022729"/>
    </source>
</evidence>
<comment type="subcellular location">
    <subcellularLocation>
        <location evidence="1">Periplasm</location>
    </subcellularLocation>
</comment>
<dbReference type="RefSeq" id="WP_055407685.1">
    <property type="nucleotide sequence ID" value="NZ_CP013011.1"/>
</dbReference>
<dbReference type="SUPFAM" id="SSF53850">
    <property type="entry name" value="Periplasmic binding protein-like II"/>
    <property type="match status" value="1"/>
</dbReference>
<evidence type="ECO:0000256" key="2">
    <source>
        <dbReference type="ARBA" id="ARBA00010742"/>
    </source>
</evidence>
<evidence type="ECO:0000256" key="4">
    <source>
        <dbReference type="SAM" id="Phobius"/>
    </source>
</evidence>
<feature type="transmembrane region" description="Helical" evidence="4">
    <location>
        <begin position="12"/>
        <end position="30"/>
    </location>
</feature>
<evidence type="ECO:0000256" key="1">
    <source>
        <dbReference type="ARBA" id="ARBA00004418"/>
    </source>
</evidence>
<dbReference type="EMBL" id="NCQP01000007">
    <property type="protein sequence ID" value="OWJ53884.1"/>
    <property type="molecule type" value="Genomic_DNA"/>
</dbReference>
<keyword evidence="4" id="KW-0812">Transmembrane</keyword>
<keyword evidence="4" id="KW-0472">Membrane</keyword>
<dbReference type="GeneID" id="26098676"/>
<comment type="similarity">
    <text evidence="2">Belongs to the bacterial solute-binding protein SsuA/TauA family.</text>
</comment>
<evidence type="ECO:0000313" key="7">
    <source>
        <dbReference type="Proteomes" id="UP000058613"/>
    </source>
</evidence>
<name>A0A0P0N1N2_9CREN</name>
<organism evidence="5 7">
    <name type="scientific">Pyrodictium delaneyi</name>
    <dbReference type="NCBI Taxonomy" id="1273541"/>
    <lineage>
        <taxon>Archaea</taxon>
        <taxon>Thermoproteota</taxon>
        <taxon>Thermoprotei</taxon>
        <taxon>Desulfurococcales</taxon>
        <taxon>Pyrodictiaceae</taxon>
        <taxon>Pyrodictium</taxon>
    </lineage>
</organism>
<dbReference type="Proteomes" id="UP000058613">
    <property type="component" value="Chromosome"/>
</dbReference>
<dbReference type="GO" id="GO:0042597">
    <property type="term" value="C:periplasmic space"/>
    <property type="evidence" value="ECO:0007669"/>
    <property type="project" value="UniProtKB-SubCell"/>
</dbReference>
<protein>
    <submittedName>
        <fullName evidence="5">ABC-type nitrate/sulfonate/bicarbonate transport system, periplasmic component</fullName>
    </submittedName>
</protein>
<dbReference type="PANTHER" id="PTHR30024">
    <property type="entry name" value="ALIPHATIC SULFONATES-BINDING PROTEIN-RELATED"/>
    <property type="match status" value="1"/>
</dbReference>
<dbReference type="Pfam" id="PF13379">
    <property type="entry name" value="NMT1_2"/>
    <property type="match status" value="1"/>
</dbReference>
<evidence type="ECO:0000313" key="6">
    <source>
        <dbReference type="EMBL" id="OWJ53884.1"/>
    </source>
</evidence>
<keyword evidence="3" id="KW-0732">Signal</keyword>
<sequence length="335" mass="36685">MALGGSRIERSTAIAAAVVAIAFIVAALMYSDWGKDTTNMVRIGTLRGGVSTLDVITRLGLDQKYRLDVRVEYFTKTLDLANALARGDIDVAVIPAEFVAKLREHGDDVVIIAVDFYQNQAIVAKPETGINRIEDLVGRRVGVFKPTGTYAMFKAYMKAGFGIDVEKSLQLVDSPPPQLVQAFARGDVDAVVLWEPFVSKLVVDEGGEILATYDELWDMWSGHVGEKGVMIVYAARGSWARDNPGIVEALQKIRAEAAQQWNRDKALAVQILMEEYGLSEGAAELCWQRVKMEESVTLTEAIVENILAVWELAREGGYISSEPAALARGAFWQAG</sequence>
<dbReference type="OrthoDB" id="10037at2157"/>
<dbReference type="Gene3D" id="3.40.190.10">
    <property type="entry name" value="Periplasmic binding protein-like II"/>
    <property type="match status" value="2"/>
</dbReference>
<keyword evidence="8" id="KW-1185">Reference proteome</keyword>
<reference evidence="6 8" key="2">
    <citation type="submission" date="2017-05" db="EMBL/GenBank/DDBJ databases">
        <title>The draft genome of the hyperthermophilic archaeon 'Pyrodictium delaneyi strain Hulk', an iron and nitrate reducer, reveals the capacity for sulfate reduction.</title>
        <authorList>
            <person name="Demey L.M."/>
            <person name="Miller C."/>
            <person name="Manzella M."/>
            <person name="Reguera G."/>
            <person name="Kashefi K."/>
        </authorList>
    </citation>
    <scope>NUCLEOTIDE SEQUENCE [LARGE SCALE GENOMIC DNA]</scope>
    <source>
        <strain evidence="6 8">Hulk</strain>
    </source>
</reference>
<dbReference type="EMBL" id="CP013011">
    <property type="protein sequence ID" value="ALL00405.1"/>
    <property type="molecule type" value="Genomic_DNA"/>
</dbReference>
<evidence type="ECO:0000313" key="8">
    <source>
        <dbReference type="Proteomes" id="UP000196694"/>
    </source>
</evidence>
<evidence type="ECO:0000313" key="5">
    <source>
        <dbReference type="EMBL" id="ALL00405.1"/>
    </source>
</evidence>
<dbReference type="Proteomes" id="UP000196694">
    <property type="component" value="Unassembled WGS sequence"/>
</dbReference>
<dbReference type="AlphaFoldDB" id="A0A0P0N1N2"/>
<gene>
    <name evidence="6" type="ORF">Pdsh_08300</name>
    <name evidence="5" type="ORF">Pyrde_0355</name>
</gene>
<dbReference type="PANTHER" id="PTHR30024:SF47">
    <property type="entry name" value="TAURINE-BINDING PERIPLASMIC PROTEIN"/>
    <property type="match status" value="1"/>
</dbReference>
<dbReference type="STRING" id="1273541.Pyrde_0355"/>